<keyword evidence="3" id="KW-1185">Reference proteome</keyword>
<reference evidence="2 3" key="1">
    <citation type="submission" date="2021-10" db="EMBL/GenBank/DDBJ databases">
        <title>Draft genome of Aestuariibacter halophilus JC2043.</title>
        <authorList>
            <person name="Emsley S.A."/>
            <person name="Pfannmuller K.M."/>
            <person name="Ushijima B."/>
            <person name="Saw J.H."/>
            <person name="Videau P."/>
        </authorList>
    </citation>
    <scope>NUCLEOTIDE SEQUENCE [LARGE SCALE GENOMIC DNA]</scope>
    <source>
        <strain evidence="2 3">JC2043</strain>
    </source>
</reference>
<feature type="region of interest" description="Disordered" evidence="1">
    <location>
        <begin position="29"/>
        <end position="49"/>
    </location>
</feature>
<evidence type="ECO:0000256" key="1">
    <source>
        <dbReference type="SAM" id="MobiDB-lite"/>
    </source>
</evidence>
<comment type="caution">
    <text evidence="2">The sequence shown here is derived from an EMBL/GenBank/DDBJ whole genome shotgun (WGS) entry which is preliminary data.</text>
</comment>
<organism evidence="2 3">
    <name type="scientific">Fluctibacter halophilus</name>
    <dbReference type="NCBI Taxonomy" id="226011"/>
    <lineage>
        <taxon>Bacteria</taxon>
        <taxon>Pseudomonadati</taxon>
        <taxon>Pseudomonadota</taxon>
        <taxon>Gammaproteobacteria</taxon>
        <taxon>Alteromonadales</taxon>
        <taxon>Alteromonadaceae</taxon>
        <taxon>Fluctibacter</taxon>
    </lineage>
</organism>
<evidence type="ECO:0000313" key="3">
    <source>
        <dbReference type="Proteomes" id="UP001520878"/>
    </source>
</evidence>
<dbReference type="EMBL" id="JAJEWP010000001">
    <property type="protein sequence ID" value="MCC2615941.1"/>
    <property type="molecule type" value="Genomic_DNA"/>
</dbReference>
<dbReference type="Proteomes" id="UP001520878">
    <property type="component" value="Unassembled WGS sequence"/>
</dbReference>
<proteinExistence type="predicted"/>
<evidence type="ECO:0000313" key="2">
    <source>
        <dbReference type="EMBL" id="MCC2615941.1"/>
    </source>
</evidence>
<protein>
    <submittedName>
        <fullName evidence="2">Uncharacterized protein</fullName>
    </submittedName>
</protein>
<name>A0ABS8G754_9ALTE</name>
<dbReference type="InterPro" id="IPR056909">
    <property type="entry name" value="SU10_portal"/>
</dbReference>
<accession>A0ABS8G754</accession>
<dbReference type="RefSeq" id="WP_229158394.1">
    <property type="nucleotide sequence ID" value="NZ_JAJEWP010000001.1"/>
</dbReference>
<gene>
    <name evidence="2" type="ORF">LJ739_06780</name>
</gene>
<dbReference type="Pfam" id="PF23899">
    <property type="entry name" value="SU10_portal"/>
    <property type="match status" value="1"/>
</dbReference>
<sequence length="679" mass="76329">MAKMTDDELSSILDSLESDAQTVQDSIEQHNAEIMRRERREPYGTEEAGRSKFVSNDVADLIESDMPSLIRTILCSDEIIKFEPSNPESETDRLEAEGKTKYVDWLIRGQEDSFTANYDFIKDCDRFRMGVMKYYYVETKSVEEHKYTGIDEAELSEIYKSLERPGVEVKDIDAEEGERLGEIDVTFKVVTIRKQVRICPVTSGNFLFSSGARSLDDAKLVGDRSTKTRGELVELGFSKSLVASLPCAGSEQVTSTTQTIRDAEEGQDDTYYNAEWANEEVEYKDLYVLVDRDGDGIAERMRIQRSGNIILDEEVFDHVPYAVGSAIREPHKLYGRGRATEVLPYAEINTATTRNMLDNNTAVNNPKLGVSKDVNKVDLLSRKIGTHVRVNNEDGQSIANHVTPITIPFIGDKALLILQHLDKLKSQTVGTQMASQGLNADQLNKETATRFEGVQEESRAKIQLAARCIVETGYRKLYRGVAWLVSRCQDSEVEFSVLGKQLTTNPGRWKYDHTTSTEVGLGAGDNDKVVESMSGIIAMQDQLKAEGSVLVDEKKRYNARAKLLKALEVKNISHYFNDPEEPAERLQAENEILNQQLLLLQEQLQSMQNPLAESEMIKAEAKLIDARAKDNLEKMKLAENARQFDAELQAKISKQLEDISIRLTELELTHNADIPGSKV</sequence>